<organism evidence="2 3">
    <name type="scientific">Ohtaekwangia koreensis</name>
    <dbReference type="NCBI Taxonomy" id="688867"/>
    <lineage>
        <taxon>Bacteria</taxon>
        <taxon>Pseudomonadati</taxon>
        <taxon>Bacteroidota</taxon>
        <taxon>Cytophagia</taxon>
        <taxon>Cytophagales</taxon>
        <taxon>Fulvivirgaceae</taxon>
        <taxon>Ohtaekwangia</taxon>
    </lineage>
</organism>
<feature type="signal peptide" evidence="1">
    <location>
        <begin position="1"/>
        <end position="23"/>
    </location>
</feature>
<evidence type="ECO:0008006" key="4">
    <source>
        <dbReference type="Google" id="ProtNLM"/>
    </source>
</evidence>
<sequence length="344" mass="39248">MKRYAAITALLLLVLISASDVLAQYENEKDATIPLEHFYVKRQGIGTFRRILSKVTFGLSTGYGSTTFKHNLDGFGVIQNPDSMPKLFRPASVATGYSNWINRVQSSGNTVQPGAFLASSDTTKLGFKSKAFNIPLKATIHIEFNRYRIGAGYSYEYTRLGSFNATSYSDKISSFSPDVSSFFMKKYFLMIGAAVYRYNDYLLVVDANIGGYKLGNKFDNSVIKKGIYFNLGAAVEREMSEYFKLFVRPSYEFKGYKISMPETGPSINHRMNAFYLNIGATYRFPELRRCFLKTCKAQMNHAHGNREYRSRVHPIYKKQNPHYGENYPNLIKYKGKNKNKLNPY</sequence>
<reference evidence="2 3" key="1">
    <citation type="submission" date="2017-02" db="EMBL/GenBank/DDBJ databases">
        <authorList>
            <person name="Peterson S.W."/>
        </authorList>
    </citation>
    <scope>NUCLEOTIDE SEQUENCE [LARGE SCALE GENOMIC DNA]</scope>
    <source>
        <strain evidence="2 3">DSM 25262</strain>
    </source>
</reference>
<gene>
    <name evidence="2" type="ORF">SAMN05660236_4108</name>
</gene>
<name>A0A1T5M2D9_9BACT</name>
<dbReference type="AlphaFoldDB" id="A0A1T5M2D9"/>
<evidence type="ECO:0000313" key="2">
    <source>
        <dbReference type="EMBL" id="SKC82184.1"/>
    </source>
</evidence>
<feature type="chain" id="PRO_5013182673" description="Outer membrane protein beta-barrel domain-containing protein" evidence="1">
    <location>
        <begin position="24"/>
        <end position="344"/>
    </location>
</feature>
<protein>
    <recommendedName>
        <fullName evidence="4">Outer membrane protein beta-barrel domain-containing protein</fullName>
    </recommendedName>
</protein>
<proteinExistence type="predicted"/>
<keyword evidence="1" id="KW-0732">Signal</keyword>
<dbReference type="STRING" id="688867.SAMN05660236_4108"/>
<dbReference type="EMBL" id="FUZU01000003">
    <property type="protein sequence ID" value="SKC82184.1"/>
    <property type="molecule type" value="Genomic_DNA"/>
</dbReference>
<dbReference type="Proteomes" id="UP000190961">
    <property type="component" value="Unassembled WGS sequence"/>
</dbReference>
<dbReference type="OrthoDB" id="976234at2"/>
<dbReference type="RefSeq" id="WP_079688665.1">
    <property type="nucleotide sequence ID" value="NZ_FUZU01000003.1"/>
</dbReference>
<evidence type="ECO:0000256" key="1">
    <source>
        <dbReference type="SAM" id="SignalP"/>
    </source>
</evidence>
<accession>A0A1T5M2D9</accession>
<keyword evidence="3" id="KW-1185">Reference proteome</keyword>
<evidence type="ECO:0000313" key="3">
    <source>
        <dbReference type="Proteomes" id="UP000190961"/>
    </source>
</evidence>